<dbReference type="CDD" id="cd00761">
    <property type="entry name" value="Glyco_tranf_GTA_type"/>
    <property type="match status" value="1"/>
</dbReference>
<dbReference type="PANTHER" id="PTHR43685:SF2">
    <property type="entry name" value="GLYCOSYLTRANSFERASE 2-LIKE DOMAIN-CONTAINING PROTEIN"/>
    <property type="match status" value="1"/>
</dbReference>
<dbReference type="Proteomes" id="UP000593594">
    <property type="component" value="Chromosome"/>
</dbReference>
<name>A0A7S8C408_9HYPH</name>
<dbReference type="InterPro" id="IPR001173">
    <property type="entry name" value="Glyco_trans_2-like"/>
</dbReference>
<sequence length="692" mass="75236">MRNEDRTVTGSGTEAVRVAVVIPAYGQPSLLCEALQSALGQHTDFRYAIVVVNDGCPHPDTRRICLSTARANPGRIFYLEKRNGGLSAARNSGIDFALGAFPALEAVYFLDSDNRIGPHLLQRLLDGLRSGDARTGWAYTDIDKFGFAEFGDTSGPYSPLEHLFRNITEAGSMASRRLLDAGCRFDTNMRKGLEDWEFWMQGLEKGFHGVHVPDAGFRYRRRGESMLAAAERDLAPILSYLHARHPALFTPAAVLQTEIATSARYAVYHPDTDRVSLMVTAGSREIVDREAYLERLLHAMERPGYGRCPGHLAVMDEALFGALAGLRMLTGTLWMLECALRRAALVTVTFREPAPGQRFGWTSTRIPVGADQASPITPTGDVHIVAADAGALLASVTSDHALQGLAAQSHKLLHGLFLEAAIAGLETAPLADCDAAGALADLQHALLDTAARQYRNLWRQAPHDRYRARPASPGDVYPHLFGLPSLLPCTAQDNGRRAALVVETGGERTLAAASSLCRNLKSEGWTVDLVVLGQEIGGPADALDGFAEIVGLPLDCLQPTLAPMERRRYFATSAPRPGGYEADDTLATLANHQLVISVDGDLAHTVMGRLRTFKVKTWAYLGHGDDRRTPSDMVHGCTAFEAAYDGVIVTEERMWHLCRALGIPHGKLRLLPAPDRAEPQETTNATDEPALM</sequence>
<dbReference type="EMBL" id="CP058214">
    <property type="protein sequence ID" value="QPC42889.1"/>
    <property type="molecule type" value="Genomic_DNA"/>
</dbReference>
<evidence type="ECO:0000313" key="3">
    <source>
        <dbReference type="EMBL" id="QPC42889.1"/>
    </source>
</evidence>
<gene>
    <name evidence="3" type="ORF">HW532_09420</name>
</gene>
<reference evidence="3 4" key="1">
    <citation type="submission" date="2020-06" db="EMBL/GenBank/DDBJ databases">
        <title>Genome sequence of 2 isolates from Red Sea Mangroves.</title>
        <authorList>
            <person name="Sefrji F."/>
            <person name="Michoud G."/>
            <person name="Merlino G."/>
            <person name="Daffonchio D."/>
        </authorList>
    </citation>
    <scope>NUCLEOTIDE SEQUENCE [LARGE SCALE GENOMIC DNA]</scope>
    <source>
        <strain evidence="3 4">R1DC25</strain>
    </source>
</reference>
<feature type="region of interest" description="Disordered" evidence="1">
    <location>
        <begin position="672"/>
        <end position="692"/>
    </location>
</feature>
<accession>A0A7S8C408</accession>
<protein>
    <submittedName>
        <fullName evidence="3">Glycosyltransferase family 2 protein</fullName>
    </submittedName>
</protein>
<feature type="domain" description="Glycosyltransferase 2-like" evidence="2">
    <location>
        <begin position="20"/>
        <end position="133"/>
    </location>
</feature>
<dbReference type="InterPro" id="IPR029044">
    <property type="entry name" value="Nucleotide-diphossugar_trans"/>
</dbReference>
<organism evidence="3 4">
    <name type="scientific">Kaustia mangrovi</name>
    <dbReference type="NCBI Taxonomy" id="2593653"/>
    <lineage>
        <taxon>Bacteria</taxon>
        <taxon>Pseudomonadati</taxon>
        <taxon>Pseudomonadota</taxon>
        <taxon>Alphaproteobacteria</taxon>
        <taxon>Hyphomicrobiales</taxon>
        <taxon>Parvibaculaceae</taxon>
        <taxon>Kaustia</taxon>
    </lineage>
</organism>
<keyword evidence="3" id="KW-0808">Transferase</keyword>
<evidence type="ECO:0000256" key="1">
    <source>
        <dbReference type="SAM" id="MobiDB-lite"/>
    </source>
</evidence>
<dbReference type="GO" id="GO:0016740">
    <property type="term" value="F:transferase activity"/>
    <property type="evidence" value="ECO:0007669"/>
    <property type="project" value="UniProtKB-KW"/>
</dbReference>
<dbReference type="InterPro" id="IPR050834">
    <property type="entry name" value="Glycosyltransf_2"/>
</dbReference>
<evidence type="ECO:0000313" key="4">
    <source>
        <dbReference type="Proteomes" id="UP000593594"/>
    </source>
</evidence>
<dbReference type="PANTHER" id="PTHR43685">
    <property type="entry name" value="GLYCOSYLTRANSFERASE"/>
    <property type="match status" value="1"/>
</dbReference>
<dbReference type="Gene3D" id="3.90.550.10">
    <property type="entry name" value="Spore Coat Polysaccharide Biosynthesis Protein SpsA, Chain A"/>
    <property type="match status" value="1"/>
</dbReference>
<dbReference type="AlphaFoldDB" id="A0A7S8C408"/>
<keyword evidence="4" id="KW-1185">Reference proteome</keyword>
<proteinExistence type="predicted"/>
<evidence type="ECO:0000259" key="2">
    <source>
        <dbReference type="Pfam" id="PF00535"/>
    </source>
</evidence>
<dbReference type="KEGG" id="kmn:HW532_09420"/>
<dbReference type="SUPFAM" id="SSF53448">
    <property type="entry name" value="Nucleotide-diphospho-sugar transferases"/>
    <property type="match status" value="1"/>
</dbReference>
<dbReference type="Pfam" id="PF00535">
    <property type="entry name" value="Glycos_transf_2"/>
    <property type="match status" value="1"/>
</dbReference>